<reference evidence="2 4" key="4">
    <citation type="submission" date="2020-12" db="EMBL/GenBank/DDBJ databases">
        <title>FDA dAtabase for Regulatory Grade micrObial Sequences (FDA-ARGOS): Supporting development and validation of Infectious Disease Dx tests.</title>
        <authorList>
            <person name="Sproer C."/>
            <person name="Gronow S."/>
            <person name="Severitt S."/>
            <person name="Schroder I."/>
            <person name="Tallon L."/>
            <person name="Sadzewicz L."/>
            <person name="Zhao X."/>
            <person name="Boylan J."/>
            <person name="Ott S."/>
            <person name="Bowen H."/>
            <person name="Vavikolanu K."/>
            <person name="Mehta A."/>
            <person name="Aluvathingal J."/>
            <person name="Nadendla S."/>
            <person name="Lowell S."/>
            <person name="Myers T."/>
            <person name="Yan Y."/>
            <person name="Sichtig H."/>
        </authorList>
    </citation>
    <scope>NUCLEOTIDE SEQUENCE [LARGE SCALE GENOMIC DNA]</scope>
    <source>
        <strain evidence="2 4">FDAARGOS_864</strain>
    </source>
</reference>
<reference evidence="3" key="1">
    <citation type="submission" date="2016-04" db="EMBL/GenBank/DDBJ databases">
        <authorList>
            <person name="Waterworth S."/>
            <person name="Matcher G."/>
        </authorList>
    </citation>
    <scope>NUCLEOTIDE SEQUENCE [LARGE SCALE GENOMIC DNA]</scope>
    <source>
        <strain evidence="3">RuSp02-3</strain>
    </source>
</reference>
<dbReference type="Proteomes" id="UP000053171">
    <property type="component" value="Unassembled WGS sequence"/>
</dbReference>
<dbReference type="EMBL" id="CP065738">
    <property type="protein sequence ID" value="QPT53598.1"/>
    <property type="molecule type" value="Genomic_DNA"/>
</dbReference>
<dbReference type="Proteomes" id="UP000594975">
    <property type="component" value="Chromosome"/>
</dbReference>
<sequence length="310" mass="33726">MTEVILSMAKHDARRLELTLLEGRFDGPQRVRLPRRTYSVYLVPASSFDAWRCDKKMNQPGVYMLLEDPSADNPRLYIGKADLRANGKGALSRVIEHRDQGRHRWCHTAVLLVDEPKNFTATELKFLESHLIRMAREAGRNSPENIDTPSAGDVEDDVYNDLRAVLADARLMIASMRMLFLEPPLAGSESGSDIDPVSAATEPARAASSTELFMRLRGSTEPAVLVHSAGSWVLKAGSTIKGECTDRRIGRIRSVHAAAVDGERTTAAISFTSASAAASFVSGNPRNGNLSWADAEGTSLGDLKDSGAFA</sequence>
<evidence type="ECO:0000313" key="2">
    <source>
        <dbReference type="EMBL" id="QPT53598.1"/>
    </source>
</evidence>
<dbReference type="RefSeq" id="WP_061224984.1">
    <property type="nucleotide sequence ID" value="NZ_CP065738.1"/>
</dbReference>
<keyword evidence="3" id="KW-1185">Reference proteome</keyword>
<proteinExistence type="predicted"/>
<reference evidence="1 3" key="3">
    <citation type="submission" date="2016-06" db="EMBL/GenBank/DDBJ databases">
        <title>Identification of putative biosynthetic pathways for the production of bioactive secondary metabolites by the marine actinomycete Kocuria kristinae RUTW2-3.</title>
        <authorList>
            <person name="Waterworth S.C."/>
            <person name="Walmsley T.A."/>
            <person name="Matongo T."/>
            <person name="Davies-Coleman M.T."/>
            <person name="Dorrington R.A."/>
        </authorList>
    </citation>
    <scope>NUCLEOTIDE SEQUENCE [LARGE SCALE GENOMIC DNA]</scope>
    <source>
        <strain evidence="3">RuSp02-3</strain>
        <strain evidence="1">RUTW2-3</strain>
    </source>
</reference>
<evidence type="ECO:0000313" key="4">
    <source>
        <dbReference type="Proteomes" id="UP000594975"/>
    </source>
</evidence>
<reference evidence="1" key="2">
    <citation type="submission" date="2016-04" db="EMBL/GenBank/DDBJ databases">
        <authorList>
            <person name="Evans L.H."/>
            <person name="Alamgir A."/>
            <person name="Owens N."/>
            <person name="Weber N.D."/>
            <person name="Virtaneva K."/>
            <person name="Barbian K."/>
            <person name="Babar A."/>
            <person name="Rosenke K."/>
        </authorList>
    </citation>
    <scope>NUCLEOTIDE SEQUENCE [LARGE SCALE GENOMIC DNA]</scope>
    <source>
        <strain evidence="1">RUTW2-3</strain>
    </source>
</reference>
<gene>
    <name evidence="1" type="ORF">AN277_0208025</name>
    <name evidence="2" type="ORF">I6G21_10215</name>
</gene>
<accession>A0A199NS55</accession>
<evidence type="ECO:0000313" key="1">
    <source>
        <dbReference type="EMBL" id="OAX51531.1"/>
    </source>
</evidence>
<dbReference type="AlphaFoldDB" id="A0A199NS55"/>
<dbReference type="EMBL" id="LJBJ02000016">
    <property type="protein sequence ID" value="OAX51531.1"/>
    <property type="molecule type" value="Genomic_DNA"/>
</dbReference>
<dbReference type="KEGG" id="rkr:I6G21_10215"/>
<organism evidence="1 3">
    <name type="scientific">Rothia kristinae</name>
    <dbReference type="NCBI Taxonomy" id="37923"/>
    <lineage>
        <taxon>Bacteria</taxon>
        <taxon>Bacillati</taxon>
        <taxon>Actinomycetota</taxon>
        <taxon>Actinomycetes</taxon>
        <taxon>Micrococcales</taxon>
        <taxon>Micrococcaceae</taxon>
        <taxon>Rothia</taxon>
    </lineage>
</organism>
<name>A0A199NS55_9MICC</name>
<protein>
    <submittedName>
        <fullName evidence="2">DUF4357 domain-containing protein</fullName>
    </submittedName>
</protein>
<evidence type="ECO:0000313" key="3">
    <source>
        <dbReference type="Proteomes" id="UP000053171"/>
    </source>
</evidence>
<dbReference type="GeneID" id="61263771"/>